<sequence length="191" mass="19994">MRIHHAAAAVTSAAMLAALTGCFGPSEVTTEPNKPAAKAADEAKAPAEKKAAKVAAVGDTITLTGHDEGLKVDATLKQWLDPAKSADQYIQPQDGKRWVAAQFELVNTGTAVYDDSPSNGTQVADADGQRFHSGYGEISAGPLMTSAAKVPPGDKVLGWIVYEVPKDSKITKVQFGLDSGFANQTGQWAVK</sequence>
<accession>A0ABT6HUC9</accession>
<dbReference type="RefSeq" id="WP_279930550.1">
    <property type="nucleotide sequence ID" value="NZ_JARWBG010000030.1"/>
</dbReference>
<keyword evidence="1 2" id="KW-0732">Signal</keyword>
<evidence type="ECO:0000256" key="1">
    <source>
        <dbReference type="ARBA" id="ARBA00022729"/>
    </source>
</evidence>
<dbReference type="Pfam" id="PF11611">
    <property type="entry name" value="DUF4352"/>
    <property type="match status" value="1"/>
</dbReference>
<comment type="caution">
    <text evidence="4">The sequence shown here is derived from an EMBL/GenBank/DDBJ whole genome shotgun (WGS) entry which is preliminary data.</text>
</comment>
<reference evidence="4 5" key="1">
    <citation type="submission" date="2023-04" db="EMBL/GenBank/DDBJ databases">
        <title>Streptomyces chengmaiensis sp. nov. isolated from the stem of mangrove plant in Hainan.</title>
        <authorList>
            <person name="Huang X."/>
            <person name="Zhou S."/>
            <person name="Chu X."/>
            <person name="Xie Y."/>
            <person name="Lin Y."/>
        </authorList>
    </citation>
    <scope>NUCLEOTIDE SEQUENCE [LARGE SCALE GENOMIC DNA]</scope>
    <source>
        <strain evidence="4 5">HNM0663</strain>
    </source>
</reference>
<dbReference type="Proteomes" id="UP001223144">
    <property type="component" value="Unassembled WGS sequence"/>
</dbReference>
<dbReference type="InterPro" id="IPR029051">
    <property type="entry name" value="DUF4352"/>
</dbReference>
<evidence type="ECO:0000313" key="5">
    <source>
        <dbReference type="Proteomes" id="UP001223144"/>
    </source>
</evidence>
<organism evidence="4 5">
    <name type="scientific">Streptomyces chengmaiensis</name>
    <dbReference type="NCBI Taxonomy" id="3040919"/>
    <lineage>
        <taxon>Bacteria</taxon>
        <taxon>Bacillati</taxon>
        <taxon>Actinomycetota</taxon>
        <taxon>Actinomycetes</taxon>
        <taxon>Kitasatosporales</taxon>
        <taxon>Streptomycetaceae</taxon>
        <taxon>Streptomyces</taxon>
    </lineage>
</organism>
<evidence type="ECO:0000313" key="4">
    <source>
        <dbReference type="EMBL" id="MDH2391644.1"/>
    </source>
</evidence>
<feature type="chain" id="PRO_5046626656" evidence="2">
    <location>
        <begin position="18"/>
        <end position="191"/>
    </location>
</feature>
<dbReference type="InterPro" id="IPR029050">
    <property type="entry name" value="Immunoprotect_excell_Ig-like"/>
</dbReference>
<name>A0ABT6HUC9_9ACTN</name>
<gene>
    <name evidence="4" type="ORF">QCN29_23265</name>
</gene>
<evidence type="ECO:0000256" key="2">
    <source>
        <dbReference type="SAM" id="SignalP"/>
    </source>
</evidence>
<feature type="signal peptide" evidence="2">
    <location>
        <begin position="1"/>
        <end position="17"/>
    </location>
</feature>
<evidence type="ECO:0000259" key="3">
    <source>
        <dbReference type="Pfam" id="PF11611"/>
    </source>
</evidence>
<keyword evidence="5" id="KW-1185">Reference proteome</keyword>
<feature type="domain" description="DUF4352" evidence="3">
    <location>
        <begin position="85"/>
        <end position="175"/>
    </location>
</feature>
<dbReference type="PROSITE" id="PS51257">
    <property type="entry name" value="PROKAR_LIPOPROTEIN"/>
    <property type="match status" value="1"/>
</dbReference>
<proteinExistence type="predicted"/>
<dbReference type="EMBL" id="JARWBG010000030">
    <property type="protein sequence ID" value="MDH2391644.1"/>
    <property type="molecule type" value="Genomic_DNA"/>
</dbReference>
<dbReference type="Gene3D" id="2.60.40.1240">
    <property type="match status" value="1"/>
</dbReference>
<protein>
    <submittedName>
        <fullName evidence="4">DUF4352 domain-containing protein</fullName>
    </submittedName>
</protein>